<dbReference type="EMBL" id="BMHC01000027">
    <property type="protein sequence ID" value="GGI33000.1"/>
    <property type="molecule type" value="Genomic_DNA"/>
</dbReference>
<dbReference type="Proteomes" id="UP000625079">
    <property type="component" value="Unassembled WGS sequence"/>
</dbReference>
<evidence type="ECO:0000313" key="2">
    <source>
        <dbReference type="EMBL" id="QOZ59462.1"/>
    </source>
</evidence>
<dbReference type="Proteomes" id="UP000593880">
    <property type="component" value="Chromosome"/>
</dbReference>
<evidence type="ECO:0000313" key="1">
    <source>
        <dbReference type="EMBL" id="GGI33000.1"/>
    </source>
</evidence>
<organism evidence="1 4">
    <name type="scientific">Bradyrhizobium guangdongense</name>
    <dbReference type="NCBI Taxonomy" id="1325090"/>
    <lineage>
        <taxon>Bacteria</taxon>
        <taxon>Pseudomonadati</taxon>
        <taxon>Pseudomonadota</taxon>
        <taxon>Alphaproteobacteria</taxon>
        <taxon>Hyphomicrobiales</taxon>
        <taxon>Nitrobacteraceae</taxon>
        <taxon>Bradyrhizobium</taxon>
    </lineage>
</organism>
<accession>A0AA87WFY9</accession>
<gene>
    <name evidence="1" type="ORF">GCM10010987_72210</name>
    <name evidence="2" type="ORF">XH86_12510</name>
</gene>
<evidence type="ECO:0000313" key="4">
    <source>
        <dbReference type="Proteomes" id="UP000625079"/>
    </source>
</evidence>
<reference evidence="1" key="3">
    <citation type="submission" date="2022-12" db="EMBL/GenBank/DDBJ databases">
        <authorList>
            <person name="Sun Q."/>
            <person name="Zhou Y."/>
        </authorList>
    </citation>
    <scope>NUCLEOTIDE SEQUENCE</scope>
    <source>
        <strain evidence="1">CGMCC 1.15034</strain>
    </source>
</reference>
<reference evidence="1" key="1">
    <citation type="journal article" date="2014" name="Int. J. Syst. Evol. Microbiol.">
        <title>Complete genome sequence of Corynebacterium casei LMG S-19264T (=DSM 44701T), isolated from a smear-ripened cheese.</title>
        <authorList>
            <consortium name="US DOE Joint Genome Institute (JGI-PGF)"/>
            <person name="Walter F."/>
            <person name="Albersmeier A."/>
            <person name="Kalinowski J."/>
            <person name="Ruckert C."/>
        </authorList>
    </citation>
    <scope>NUCLEOTIDE SEQUENCE</scope>
    <source>
        <strain evidence="1">CGMCC 1.15034</strain>
    </source>
</reference>
<dbReference type="AlphaFoldDB" id="A0AA87WFY9"/>
<protein>
    <submittedName>
        <fullName evidence="1">Uncharacterized protein</fullName>
    </submittedName>
</protein>
<evidence type="ECO:0000313" key="3">
    <source>
        <dbReference type="Proteomes" id="UP000593880"/>
    </source>
</evidence>
<keyword evidence="3" id="KW-1185">Reference proteome</keyword>
<name>A0AA87WFY9_9BRAD</name>
<sequence>MDRAILREHLDQSRHRAAMGEHHFAPQERLIAELDRDGHDTTGAVSVLASLTRTQELHELDIERLLRDLAE</sequence>
<proteinExistence type="predicted"/>
<reference evidence="2 3" key="2">
    <citation type="submission" date="2018-06" db="EMBL/GenBank/DDBJ databases">
        <title>Comparative genomics of rhizobia nodulating Arachis hypogaea in China.</title>
        <authorList>
            <person name="Li Y."/>
        </authorList>
    </citation>
    <scope>NUCLEOTIDE SEQUENCE [LARGE SCALE GENOMIC DNA]</scope>
    <source>
        <strain evidence="2 3">CCBAU 51658</strain>
    </source>
</reference>
<dbReference type="EMBL" id="CP030057">
    <property type="protein sequence ID" value="QOZ59462.1"/>
    <property type="molecule type" value="Genomic_DNA"/>
</dbReference>